<feature type="domain" description="UvrD-like helicase ATP-binding" evidence="17">
    <location>
        <begin position="4"/>
        <end position="548"/>
    </location>
</feature>
<feature type="binding site" evidence="15">
    <location>
        <position position="1264"/>
    </location>
    <ligand>
        <name>Mg(2+)</name>
        <dbReference type="ChEBI" id="CHEBI:18420"/>
    </ligand>
</feature>
<evidence type="ECO:0000256" key="8">
    <source>
        <dbReference type="ARBA" id="ARBA00022840"/>
    </source>
</evidence>
<dbReference type="Pfam" id="PF00580">
    <property type="entry name" value="UvrD-helicase"/>
    <property type="match status" value="1"/>
</dbReference>
<evidence type="ECO:0000256" key="3">
    <source>
        <dbReference type="ARBA" id="ARBA00022741"/>
    </source>
</evidence>
<sequence>MGSKKNIPTLDVNTFNLNYSSLIEASAGTGKTYTISYLVVRLLLGSLNETSVKKEAKVINGGEPIDIENILVVTFTNAAAADLRARILEKIHSVRLCFEKIHKDILKIEDINEDALRILSKSYLKDGADKNRVSAYIRLLKRAEHTIDEAAICTIHSFCNKALNQIYAFESGRAFNVNLLQDTDLYHDRSINSLQRELFYSEKEDSEHYAFSKLLLETLREKSVADIVKEYSIPVNSVKEIDDKDGYFGYEINQKSLISYNEKIGVNTKDPKSKIAQILSWYEKKKDSVFLEAKILVDCLLDEYRSVLENEESIKLFLVDRNFFAENKEKLKPNKSTVAMFELLEQALKGYDIKDFAKELINKLPEENKYFNAKSCAAVVFREDILNSINSLVEIIKKLDKLTESVTGELSVLITIMYFKKIKSYCLSDNVISNDELLIQLANALTCDAKRSELLAQQIRSRYKVAMIDEFQDTDPVQFEIFNKLYLSDSAKESGSVCYLIGDPKQSIYAFRGSDIHSYNKAKQIIQKNILPNGKSAVYTLNKNYRSSRNVIEGVNCIFSNIENENHEIIYNPFDFDKTSEINKSGIEFSSVLCPNEHGLNGTKNFYFEDERPIHAEEKESQSNYFIEFNESFSGKEKFQASIAKAVAYDVKRCLCTGYIYEKKEYRKVKPSDIAILVSCGEENDAVQKALNALGIKSVYFSDQSSVLNKKVKNNYFSKDTDPVISEEAQNILYFMEAMTDSSNASKVNKLLGSGLLCKSYEEYLKATDSEQFDEEISLLRDCYECWCKTGFLSAFSHYISAHELISLIMKKSDGERVLSNYFQIAELIQNVSSSVVGANAQMLWLTEQIYNDKDSDLSKDEKKKRLESEQDLVKIYTIHKSKGLQYPLVFLPFLYITKDNTNKKGPLCYYDDNTQKKTLSLSENILISDSKTAKDLYLQSENQEKVRLLYVALTRAQSANFIYSAKQITIKGKAALRAVMENSGESKQDLYKSEYFRELKLPGKDKDSTLDYSSDAFASGDPYTFFEGKKMWSDASANKETKVNEIEPGSVHSSFTITSYSGLTSGAHGAKLKVVDEASLEDEGSENQLANTEYVSPMNGREFRFSFTKGSKAGDLLHKLLELLVSDDSVDKDSKDSILQFVYDNKKYDLFNLMDRSSLEEDGVISMANWLYEIIHAPIIEHDISLSDLTSQDCACELEFFMPCEQFSMNKFNEICSSFAKEKLGNIDLDDLSKSDFDGYMKGSIDLLARFTKNECGKYYLIDYKSNHLGSTYQSYSQKELLNRYFESRYDVQTLIYSLAVHRFLLNSDASYDGSENAYDSLVGGAMYLYVRGLSSITTDENISFGVLNIKVPYETVMKLDKLFKGEK</sequence>
<dbReference type="HAMAP" id="MF_01485">
    <property type="entry name" value="RecB"/>
    <property type="match status" value="1"/>
</dbReference>
<dbReference type="EC" id="3.1.11.5" evidence="15"/>
<dbReference type="Proteomes" id="UP000731465">
    <property type="component" value="Unassembled WGS sequence"/>
</dbReference>
<comment type="subunit">
    <text evidence="15">Heterotrimer of RecB, RecC and RecD. All subunits contribute to DNA-binding. Interacts with RecA.</text>
</comment>
<dbReference type="CDD" id="cd22352">
    <property type="entry name" value="RecB_C-like"/>
    <property type="match status" value="1"/>
</dbReference>
<evidence type="ECO:0000256" key="1">
    <source>
        <dbReference type="ARBA" id="ARBA00022722"/>
    </source>
</evidence>
<feature type="region of interest" description="DNA-binding and helicase activity, interacts with RecC" evidence="15">
    <location>
        <begin position="1"/>
        <end position="1005"/>
    </location>
</feature>
<keyword evidence="8 15" id="KW-0067">ATP-binding</keyword>
<evidence type="ECO:0000256" key="10">
    <source>
        <dbReference type="ARBA" id="ARBA00023125"/>
    </source>
</evidence>
<dbReference type="EMBL" id="JAGFNY010000030">
    <property type="protein sequence ID" value="MBW7570790.1"/>
    <property type="molecule type" value="Genomic_DNA"/>
</dbReference>
<dbReference type="InterPro" id="IPR027417">
    <property type="entry name" value="P-loop_NTPase"/>
</dbReference>
<gene>
    <name evidence="15" type="primary">recB</name>
    <name evidence="19" type="ORF">J5V48_07780</name>
</gene>
<dbReference type="PANTHER" id="PTHR11070">
    <property type="entry name" value="UVRD / RECB / PCRA DNA HELICASE FAMILY MEMBER"/>
    <property type="match status" value="1"/>
</dbReference>
<keyword evidence="3 15" id="KW-0547">Nucleotide-binding</keyword>
<dbReference type="EC" id="5.6.2.4" evidence="15"/>
<evidence type="ECO:0000256" key="11">
    <source>
        <dbReference type="ARBA" id="ARBA00023204"/>
    </source>
</evidence>
<keyword evidence="6 15" id="KW-0347">Helicase</keyword>
<dbReference type="InterPro" id="IPR014016">
    <property type="entry name" value="UvrD-like_ATP-bd"/>
</dbReference>
<feature type="region of interest" description="Nuclease activity, interacts with RecD and RecA" evidence="15">
    <location>
        <begin position="1055"/>
        <end position="1369"/>
    </location>
</feature>
<feature type="binding site" evidence="15">
    <location>
        <position position="1119"/>
    </location>
    <ligand>
        <name>Mg(2+)</name>
        <dbReference type="ChEBI" id="CHEBI:18420"/>
    </ligand>
</feature>
<dbReference type="SUPFAM" id="SSF52980">
    <property type="entry name" value="Restriction endonuclease-like"/>
    <property type="match status" value="1"/>
</dbReference>
<evidence type="ECO:0000256" key="12">
    <source>
        <dbReference type="ARBA" id="ARBA00023235"/>
    </source>
</evidence>
<comment type="domain">
    <text evidence="15">The N-terminal DNA-binding domain is a ssDNA-dependent ATPase and has ATP-dependent 3'-5' helicase function. This domain interacts with RecC.</text>
</comment>
<dbReference type="Gene3D" id="1.10.3170.10">
    <property type="entry name" value="Recbcd, chain B, domain 2"/>
    <property type="match status" value="1"/>
</dbReference>
<keyword evidence="20" id="KW-1185">Reference proteome</keyword>
<dbReference type="Gene3D" id="3.90.320.10">
    <property type="match status" value="1"/>
</dbReference>
<comment type="caution">
    <text evidence="19">The sequence shown here is derived from an EMBL/GenBank/DDBJ whole genome shotgun (WGS) entry which is preliminary data.</text>
</comment>
<accession>A0ABS7DHL9</accession>
<dbReference type="SUPFAM" id="SSF52540">
    <property type="entry name" value="P-loop containing nucleoside triphosphate hydrolases"/>
    <property type="match status" value="1"/>
</dbReference>
<keyword evidence="10 15" id="KW-0238">DNA-binding</keyword>
<evidence type="ECO:0000259" key="17">
    <source>
        <dbReference type="PROSITE" id="PS51198"/>
    </source>
</evidence>
<organism evidence="19 20">
    <name type="scientific">Succinivibrio faecicola</name>
    <dbReference type="NCBI Taxonomy" id="2820300"/>
    <lineage>
        <taxon>Bacteria</taxon>
        <taxon>Pseudomonadati</taxon>
        <taxon>Pseudomonadota</taxon>
        <taxon>Gammaproteobacteria</taxon>
        <taxon>Aeromonadales</taxon>
        <taxon>Succinivibrionaceae</taxon>
        <taxon>Succinivibrio</taxon>
    </lineage>
</organism>
<feature type="binding site" evidence="16">
    <location>
        <begin position="25"/>
        <end position="32"/>
    </location>
    <ligand>
        <name>ATP</name>
        <dbReference type="ChEBI" id="CHEBI:30616"/>
    </ligand>
</feature>
<dbReference type="InterPro" id="IPR011335">
    <property type="entry name" value="Restrct_endonuc-II-like"/>
</dbReference>
<evidence type="ECO:0000256" key="14">
    <source>
        <dbReference type="ARBA" id="ARBA00048988"/>
    </source>
</evidence>
<evidence type="ECO:0000256" key="13">
    <source>
        <dbReference type="ARBA" id="ARBA00034617"/>
    </source>
</evidence>
<evidence type="ECO:0000313" key="20">
    <source>
        <dbReference type="Proteomes" id="UP000731465"/>
    </source>
</evidence>
<dbReference type="PANTHER" id="PTHR11070:SF23">
    <property type="entry name" value="RECBCD ENZYME SUBUNIT RECB"/>
    <property type="match status" value="1"/>
</dbReference>
<comment type="similarity">
    <text evidence="15">Belongs to the helicase family. UvrD subfamily.</text>
</comment>
<dbReference type="Pfam" id="PF13361">
    <property type="entry name" value="UvrD_C"/>
    <property type="match status" value="1"/>
</dbReference>
<keyword evidence="1 15" id="KW-0540">Nuclease</keyword>
<proteinExistence type="inferred from homology"/>
<comment type="catalytic activity">
    <reaction evidence="13 15">
        <text>Couples ATP hydrolysis with the unwinding of duplex DNA by translocating in the 3'-5' direction.</text>
        <dbReference type="EC" id="5.6.2.4"/>
    </reaction>
</comment>
<keyword evidence="9 15" id="KW-0460">Magnesium</keyword>
<dbReference type="InterPro" id="IPR014017">
    <property type="entry name" value="DNA_helicase_UvrD-like_C"/>
</dbReference>
<dbReference type="PROSITE" id="PS51198">
    <property type="entry name" value="UVRD_HELICASE_ATP_BIND"/>
    <property type="match status" value="1"/>
</dbReference>
<comment type="domain">
    <text evidence="15">The C-terminal domain has nuclease activity and interacts with RecD. It interacts with RecA, facilitating its loading onto ssDNA.</text>
</comment>
<keyword evidence="7 15" id="KW-0269">Exonuclease</keyword>
<keyword evidence="11 15" id="KW-0234">DNA repair</keyword>
<feature type="domain" description="UvrD-like helicase C-terminal" evidence="18">
    <location>
        <begin position="590"/>
        <end position="884"/>
    </location>
</feature>
<comment type="catalytic activity">
    <reaction evidence="15">
        <text>Exonucleolytic cleavage (in the presence of ATP) in either 5'- to 3'- or 3'- to 5'-direction to yield 5'-phosphooligonucleotides.</text>
        <dbReference type="EC" id="3.1.11.5"/>
    </reaction>
</comment>
<evidence type="ECO:0000256" key="6">
    <source>
        <dbReference type="ARBA" id="ARBA00022806"/>
    </source>
</evidence>
<evidence type="ECO:0000256" key="5">
    <source>
        <dbReference type="ARBA" id="ARBA00022801"/>
    </source>
</evidence>
<evidence type="ECO:0000256" key="15">
    <source>
        <dbReference type="HAMAP-Rule" id="MF_01485"/>
    </source>
</evidence>
<feature type="binding site" evidence="15">
    <location>
        <position position="1247"/>
    </location>
    <ligand>
        <name>Mg(2+)</name>
        <dbReference type="ChEBI" id="CHEBI:18420"/>
    </ligand>
</feature>
<keyword evidence="4 15" id="KW-0227">DNA damage</keyword>
<comment type="cofactor">
    <cofactor evidence="15">
        <name>Mg(2+)</name>
        <dbReference type="ChEBI" id="CHEBI:18420"/>
    </cofactor>
    <text evidence="15">Binds 1 Mg(2+) ion per subunit.</text>
</comment>
<dbReference type="InterPro" id="IPR011604">
    <property type="entry name" value="PDDEXK-like_dom_sf"/>
</dbReference>
<dbReference type="Gene3D" id="3.40.50.300">
    <property type="entry name" value="P-loop containing nucleotide triphosphate hydrolases"/>
    <property type="match status" value="2"/>
</dbReference>
<evidence type="ECO:0000256" key="7">
    <source>
        <dbReference type="ARBA" id="ARBA00022839"/>
    </source>
</evidence>
<dbReference type="Gene3D" id="1.10.486.10">
    <property type="entry name" value="PCRA, domain 4"/>
    <property type="match status" value="1"/>
</dbReference>
<comment type="function">
    <text evidence="15">A helicase/nuclease that prepares dsDNA breaks (DSB) for recombinational DNA repair. Binds to DSBs and unwinds DNA via a highly rapid and processive ATP-dependent bidirectional helicase activity. Unwinds dsDNA until it encounters a Chi (crossover hotspot instigator) sequence from the 3' direction. Cuts ssDNA a few nucleotides 3' to the Chi site. The properties and activities of the enzyme are changed at Chi. The Chi-altered holoenzyme produces a long 3'-ssDNA overhang and facilitates RecA-binding to the ssDNA for homologous DNA recombination and repair. Holoenzyme degrades any linearized DNA that is unable to undergo homologous recombination. In the holoenzyme this subunit contributes ATPase, 3'-5' helicase, exonuclease activity and loads RecA onto ssDNA.</text>
</comment>
<keyword evidence="5 15" id="KW-0378">Hydrolase</keyword>
<protein>
    <recommendedName>
        <fullName evidence="15">RecBCD enzyme subunit RecB</fullName>
        <ecNumber evidence="15">3.1.11.5</ecNumber>
        <ecNumber evidence="15">5.6.2.4</ecNumber>
    </recommendedName>
    <alternativeName>
        <fullName evidence="15">DNA 3'-5' helicase subunit RecB</fullName>
    </alternativeName>
    <alternativeName>
        <fullName evidence="15">Exonuclease V subunit RecB</fullName>
        <shortName evidence="15">ExoV subunit RecB</shortName>
    </alternativeName>
    <alternativeName>
        <fullName evidence="15">Helicase/nuclease RecBCD subunit RecB</fullName>
    </alternativeName>
</protein>
<evidence type="ECO:0000313" key="19">
    <source>
        <dbReference type="EMBL" id="MBW7570790.1"/>
    </source>
</evidence>
<dbReference type="InterPro" id="IPR004586">
    <property type="entry name" value="RecB"/>
</dbReference>
<evidence type="ECO:0000256" key="9">
    <source>
        <dbReference type="ARBA" id="ARBA00022842"/>
    </source>
</evidence>
<comment type="catalytic activity">
    <reaction evidence="14 15">
        <text>ATP + H2O = ADP + phosphate + H(+)</text>
        <dbReference type="Rhea" id="RHEA:13065"/>
        <dbReference type="ChEBI" id="CHEBI:15377"/>
        <dbReference type="ChEBI" id="CHEBI:15378"/>
        <dbReference type="ChEBI" id="CHEBI:30616"/>
        <dbReference type="ChEBI" id="CHEBI:43474"/>
        <dbReference type="ChEBI" id="CHEBI:456216"/>
        <dbReference type="EC" id="5.6.2.4"/>
    </reaction>
</comment>
<evidence type="ECO:0000256" key="16">
    <source>
        <dbReference type="PROSITE-ProRule" id="PRU00560"/>
    </source>
</evidence>
<keyword evidence="12 15" id="KW-0413">Isomerase</keyword>
<dbReference type="InterPro" id="IPR000212">
    <property type="entry name" value="DNA_helicase_UvrD/REP"/>
</dbReference>
<feature type="active site" description="For nuclease activity" evidence="15">
    <location>
        <position position="1264"/>
    </location>
</feature>
<reference evidence="19 20" key="1">
    <citation type="submission" date="2021-03" db="EMBL/GenBank/DDBJ databases">
        <title>Succinivibrio sp. nov. isolated from feces of cow.</title>
        <authorList>
            <person name="Choi J.-Y."/>
        </authorList>
    </citation>
    <scope>NUCLEOTIDE SEQUENCE [LARGE SCALE GENOMIC DNA]</scope>
    <source>
        <strain evidence="19 20">AGMB01872</strain>
    </source>
</reference>
<dbReference type="PROSITE" id="PS51217">
    <property type="entry name" value="UVRD_HELICASE_CTER"/>
    <property type="match status" value="1"/>
</dbReference>
<evidence type="ECO:0000256" key="2">
    <source>
        <dbReference type="ARBA" id="ARBA00022723"/>
    </source>
</evidence>
<dbReference type="RefSeq" id="WP_219938015.1">
    <property type="nucleotide sequence ID" value="NZ_JAGFNY010000030.1"/>
</dbReference>
<comment type="miscellaneous">
    <text evidence="15">In the RecBCD complex, RecB has a slow 3'-5' helicase, an exonuclease activity and loads RecA onto ssDNA, RecD has a fast 5'-3' helicase activity, while RecC stimulates the ATPase and processivity of the RecB helicase and contributes to recognition of the Chi site.</text>
</comment>
<name>A0ABS7DHL9_9GAMM</name>
<evidence type="ECO:0000256" key="4">
    <source>
        <dbReference type="ARBA" id="ARBA00022763"/>
    </source>
</evidence>
<evidence type="ECO:0000259" key="18">
    <source>
        <dbReference type="PROSITE" id="PS51217"/>
    </source>
</evidence>
<keyword evidence="2 15" id="KW-0479">Metal-binding</keyword>